<dbReference type="Proteomes" id="UP000523795">
    <property type="component" value="Unassembled WGS sequence"/>
</dbReference>
<protein>
    <recommendedName>
        <fullName evidence="5">Recombinase</fullName>
    </recommendedName>
</protein>
<name>A0ABX1JU04_9MICC</name>
<evidence type="ECO:0000313" key="3">
    <source>
        <dbReference type="EMBL" id="NKX52244.1"/>
    </source>
</evidence>
<keyword evidence="4" id="KW-1185">Reference proteome</keyword>
<proteinExistence type="predicted"/>
<dbReference type="SUPFAM" id="SSF47823">
    <property type="entry name" value="lambda integrase-like, N-terminal domain"/>
    <property type="match status" value="1"/>
</dbReference>
<feature type="compositionally biased region" description="Basic and acidic residues" evidence="2">
    <location>
        <begin position="242"/>
        <end position="257"/>
    </location>
</feature>
<reference evidence="3 4" key="1">
    <citation type="submission" date="2020-04" db="EMBL/GenBank/DDBJ databases">
        <authorList>
            <person name="Liu S."/>
        </authorList>
    </citation>
    <scope>NUCLEOTIDE SEQUENCE [LARGE SCALE GENOMIC DNA]</scope>
    <source>
        <strain evidence="3 4">CGMCC 1.15091</strain>
    </source>
</reference>
<gene>
    <name evidence="3" type="ORF">HER39_17045</name>
</gene>
<evidence type="ECO:0008006" key="5">
    <source>
        <dbReference type="Google" id="ProtNLM"/>
    </source>
</evidence>
<feature type="region of interest" description="Disordered" evidence="2">
    <location>
        <begin position="235"/>
        <end position="257"/>
    </location>
</feature>
<dbReference type="EMBL" id="JAAZSR010000457">
    <property type="protein sequence ID" value="NKX52244.1"/>
    <property type="molecule type" value="Genomic_DNA"/>
</dbReference>
<dbReference type="InterPro" id="IPR010998">
    <property type="entry name" value="Integrase_recombinase_N"/>
</dbReference>
<sequence length="286" mass="31530">MGTELSPLWRLFEDWCTPADLPALPTTADVIAQFFAEVPGAPATQAKRLQVIRRVHRDAGQVLALPEPVQVSPWREGEGWLDLADTLARSPVRGWPGGLAGRRDGYLAVLAGACRLTREQARTVAVADINQDRDADWSVRDIPVERTVEPEGCPACAVARWLQVLILWEDYGRASVRSRLAGYRPDGEHACLDASGHRDLPPETVLLPAIDQHGWLADWEPVTARTVSAVLAYRQDASRPPAPEHPRPEHEGEVREDYQRASLEELTEILDRLDARAAAALAESDG</sequence>
<organism evidence="3 4">
    <name type="scientific">Arthrobacter deserti</name>
    <dbReference type="NCBI Taxonomy" id="1742687"/>
    <lineage>
        <taxon>Bacteria</taxon>
        <taxon>Bacillati</taxon>
        <taxon>Actinomycetota</taxon>
        <taxon>Actinomycetes</taxon>
        <taxon>Micrococcales</taxon>
        <taxon>Micrococcaceae</taxon>
        <taxon>Arthrobacter</taxon>
    </lineage>
</organism>
<dbReference type="Gene3D" id="1.10.150.130">
    <property type="match status" value="1"/>
</dbReference>
<evidence type="ECO:0000256" key="2">
    <source>
        <dbReference type="SAM" id="MobiDB-lite"/>
    </source>
</evidence>
<feature type="non-terminal residue" evidence="3">
    <location>
        <position position="286"/>
    </location>
</feature>
<evidence type="ECO:0000313" key="4">
    <source>
        <dbReference type="Proteomes" id="UP000523795"/>
    </source>
</evidence>
<comment type="caution">
    <text evidence="3">The sequence shown here is derived from an EMBL/GenBank/DDBJ whole genome shotgun (WGS) entry which is preliminary data.</text>
</comment>
<evidence type="ECO:0000256" key="1">
    <source>
        <dbReference type="ARBA" id="ARBA00023125"/>
    </source>
</evidence>
<keyword evidence="1" id="KW-0238">DNA-binding</keyword>
<accession>A0ABX1JU04</accession>